<dbReference type="Proteomes" id="UP000297839">
    <property type="component" value="Unassembled WGS sequence"/>
</dbReference>
<dbReference type="NCBIfam" id="TIGR01730">
    <property type="entry name" value="RND_mfp"/>
    <property type="match status" value="1"/>
</dbReference>
<dbReference type="Gene3D" id="2.40.30.170">
    <property type="match status" value="1"/>
</dbReference>
<dbReference type="InterPro" id="IPR058627">
    <property type="entry name" value="MdtA-like_C"/>
</dbReference>
<dbReference type="GO" id="GO:0015562">
    <property type="term" value="F:efflux transmembrane transporter activity"/>
    <property type="evidence" value="ECO:0007669"/>
    <property type="project" value="TreeGrafter"/>
</dbReference>
<evidence type="ECO:0000259" key="10">
    <source>
        <dbReference type="Pfam" id="PF25967"/>
    </source>
</evidence>
<dbReference type="InterPro" id="IPR058625">
    <property type="entry name" value="MdtA-like_BSH"/>
</dbReference>
<gene>
    <name evidence="11" type="ORF">EZ216_15810</name>
</gene>
<keyword evidence="3" id="KW-0813">Transport</keyword>
<evidence type="ECO:0000313" key="12">
    <source>
        <dbReference type="Proteomes" id="UP000297839"/>
    </source>
</evidence>
<protein>
    <submittedName>
        <fullName evidence="11">Efflux RND transporter periplasmic adaptor subunit</fullName>
    </submittedName>
</protein>
<dbReference type="EMBL" id="SMLK01000005">
    <property type="protein sequence ID" value="TFY99027.1"/>
    <property type="molecule type" value="Genomic_DNA"/>
</dbReference>
<evidence type="ECO:0000256" key="4">
    <source>
        <dbReference type="ARBA" id="ARBA00022475"/>
    </source>
</evidence>
<keyword evidence="5" id="KW-0997">Cell inner membrane</keyword>
<feature type="domain" description="Multidrug resistance protein MdtA-like beta-barrel" evidence="9">
    <location>
        <begin position="216"/>
        <end position="299"/>
    </location>
</feature>
<keyword evidence="6" id="KW-0472">Membrane</keyword>
<dbReference type="Gene3D" id="2.40.420.20">
    <property type="match status" value="1"/>
</dbReference>
<dbReference type="Pfam" id="PF25917">
    <property type="entry name" value="BSH_RND"/>
    <property type="match status" value="1"/>
</dbReference>
<evidence type="ECO:0000256" key="6">
    <source>
        <dbReference type="ARBA" id="ARBA00023136"/>
    </source>
</evidence>
<evidence type="ECO:0000259" key="9">
    <source>
        <dbReference type="Pfam" id="PF25944"/>
    </source>
</evidence>
<feature type="domain" description="Multidrug resistance protein MdtA-like C-terminal permuted SH3" evidence="10">
    <location>
        <begin position="307"/>
        <end position="363"/>
    </location>
</feature>
<dbReference type="Gene3D" id="2.40.50.100">
    <property type="match status" value="1"/>
</dbReference>
<reference evidence="11 12" key="1">
    <citation type="submission" date="2019-03" db="EMBL/GenBank/DDBJ databases">
        <title>Ramlibacter sp. 18x22-1, whole genome shotgun sequence.</title>
        <authorList>
            <person name="Zhang X."/>
            <person name="Feng G."/>
            <person name="Zhu H."/>
        </authorList>
    </citation>
    <scope>NUCLEOTIDE SEQUENCE [LARGE SCALE GENOMIC DNA]</scope>
    <source>
        <strain evidence="11 12">18x22-1</strain>
    </source>
</reference>
<evidence type="ECO:0000256" key="1">
    <source>
        <dbReference type="ARBA" id="ARBA00004236"/>
    </source>
</evidence>
<comment type="caution">
    <text evidence="11">The sequence shown here is derived from an EMBL/GenBank/DDBJ whole genome shotgun (WGS) entry which is preliminary data.</text>
</comment>
<dbReference type="Gene3D" id="1.10.287.470">
    <property type="entry name" value="Helix hairpin bin"/>
    <property type="match status" value="1"/>
</dbReference>
<dbReference type="Pfam" id="PF25967">
    <property type="entry name" value="RND-MFP_C"/>
    <property type="match status" value="1"/>
</dbReference>
<dbReference type="GO" id="GO:1990281">
    <property type="term" value="C:efflux pump complex"/>
    <property type="evidence" value="ECO:0007669"/>
    <property type="project" value="TreeGrafter"/>
</dbReference>
<comment type="subcellular location">
    <subcellularLocation>
        <location evidence="1">Cell membrane</location>
    </subcellularLocation>
</comment>
<proteinExistence type="inferred from homology"/>
<dbReference type="Pfam" id="PF25944">
    <property type="entry name" value="Beta-barrel_RND"/>
    <property type="match status" value="1"/>
</dbReference>
<organism evidence="11 12">
    <name type="scientific">Ramlibacter humi</name>
    <dbReference type="NCBI Taxonomy" id="2530451"/>
    <lineage>
        <taxon>Bacteria</taxon>
        <taxon>Pseudomonadati</taxon>
        <taxon>Pseudomonadota</taxon>
        <taxon>Betaproteobacteria</taxon>
        <taxon>Burkholderiales</taxon>
        <taxon>Comamonadaceae</taxon>
        <taxon>Ramlibacter</taxon>
    </lineage>
</organism>
<dbReference type="InterPro" id="IPR058626">
    <property type="entry name" value="MdtA-like_b-barrel"/>
</dbReference>
<evidence type="ECO:0000259" key="8">
    <source>
        <dbReference type="Pfam" id="PF25917"/>
    </source>
</evidence>
<dbReference type="InterPro" id="IPR058624">
    <property type="entry name" value="MdtA-like_HH"/>
</dbReference>
<dbReference type="PANTHER" id="PTHR30469">
    <property type="entry name" value="MULTIDRUG RESISTANCE PROTEIN MDTA"/>
    <property type="match status" value="1"/>
</dbReference>
<dbReference type="AlphaFoldDB" id="A0A4Z0BL89"/>
<evidence type="ECO:0000256" key="3">
    <source>
        <dbReference type="ARBA" id="ARBA00022448"/>
    </source>
</evidence>
<evidence type="ECO:0000256" key="2">
    <source>
        <dbReference type="ARBA" id="ARBA00009477"/>
    </source>
</evidence>
<keyword evidence="4" id="KW-1003">Cell membrane</keyword>
<feature type="domain" description="Multidrug resistance protein MdtA-like alpha-helical hairpin" evidence="7">
    <location>
        <begin position="109"/>
        <end position="179"/>
    </location>
</feature>
<dbReference type="PANTHER" id="PTHR30469:SF12">
    <property type="entry name" value="MULTIDRUG RESISTANCE PROTEIN MDTA"/>
    <property type="match status" value="1"/>
</dbReference>
<feature type="domain" description="Multidrug resistance protein MdtA-like barrel-sandwich hybrid" evidence="8">
    <location>
        <begin position="70"/>
        <end position="211"/>
    </location>
</feature>
<comment type="similarity">
    <text evidence="2">Belongs to the membrane fusion protein (MFP) (TC 8.A.1) family.</text>
</comment>
<dbReference type="RefSeq" id="WP_135250746.1">
    <property type="nucleotide sequence ID" value="NZ_SMLK01000005.1"/>
</dbReference>
<dbReference type="InterPro" id="IPR006143">
    <property type="entry name" value="RND_pump_MFP"/>
</dbReference>
<evidence type="ECO:0000259" key="7">
    <source>
        <dbReference type="Pfam" id="PF25876"/>
    </source>
</evidence>
<dbReference type="OrthoDB" id="9783047at2"/>
<evidence type="ECO:0000256" key="5">
    <source>
        <dbReference type="ARBA" id="ARBA00022519"/>
    </source>
</evidence>
<dbReference type="Pfam" id="PF25876">
    <property type="entry name" value="HH_MFP_RND"/>
    <property type="match status" value="1"/>
</dbReference>
<name>A0A4Z0BL89_9BURK</name>
<evidence type="ECO:0000313" key="11">
    <source>
        <dbReference type="EMBL" id="TFY99027.1"/>
    </source>
</evidence>
<accession>A0A4Z0BL89</accession>
<dbReference type="SUPFAM" id="SSF111369">
    <property type="entry name" value="HlyD-like secretion proteins"/>
    <property type="match status" value="1"/>
</dbReference>
<sequence>MGGRARHFLMSAGLVVLLVAVIAATRSVGDDRKTQARPPPAAVPVTTAVATRRQVAVVATGIGTVTPLNSVLVRARIDGQLDRVLFREGQDVRQGDVLARIDPLALEAQLAQFVAQKGRDEAQLANALLDLDRYTTLMRQDSIARQQLDTQRALVGQLRATVKLDQAQIDNARVQLDYATIRAPVSGRTGKRMVDPGNIVHAADTSGIVQINQIDPISVLFTLPENRLQPVLRAQAAAPGRPLEVQALGRTDAALLATGRLTLVNNQIDPATGTFQMRAVFPNAQNQLWPGQYVNVRVVLSEISDGLTIPDAAVQRGPDGLFTYVVQPDGTAAAKAVVVQQSEGGRSLVTSGLAGGEHVVVDGQYKLRPGVKVAETAG</sequence>
<keyword evidence="12" id="KW-1185">Reference proteome</keyword>